<accession>A0A9P0HKZ5</accession>
<name>A0A9P0HKZ5_NEZVI</name>
<keyword evidence="2" id="KW-1185">Reference proteome</keyword>
<protein>
    <submittedName>
        <fullName evidence="1">Uncharacterized protein</fullName>
    </submittedName>
</protein>
<evidence type="ECO:0000313" key="2">
    <source>
        <dbReference type="Proteomes" id="UP001152798"/>
    </source>
</evidence>
<dbReference type="EMBL" id="OV725081">
    <property type="protein sequence ID" value="CAH1403401.1"/>
    <property type="molecule type" value="Genomic_DNA"/>
</dbReference>
<evidence type="ECO:0000313" key="1">
    <source>
        <dbReference type="EMBL" id="CAH1403401.1"/>
    </source>
</evidence>
<sequence length="112" mass="12358">MKGLICLFSRPYLLLPVPSPPPHVGSELLSLPKGTSTGFQITDGKEDLTRAAFVPLMADLPSGLGAITVGMARRHFSEMYREQVAEEQVFFLSSYLSSKRMDKTLRLGARET</sequence>
<dbReference type="AlphaFoldDB" id="A0A9P0HKZ5"/>
<proteinExistence type="predicted"/>
<dbReference type="Proteomes" id="UP001152798">
    <property type="component" value="Chromosome 5"/>
</dbReference>
<gene>
    <name evidence="1" type="ORF">NEZAVI_LOCUS12013</name>
</gene>
<organism evidence="1 2">
    <name type="scientific">Nezara viridula</name>
    <name type="common">Southern green stink bug</name>
    <name type="synonym">Cimex viridulus</name>
    <dbReference type="NCBI Taxonomy" id="85310"/>
    <lineage>
        <taxon>Eukaryota</taxon>
        <taxon>Metazoa</taxon>
        <taxon>Ecdysozoa</taxon>
        <taxon>Arthropoda</taxon>
        <taxon>Hexapoda</taxon>
        <taxon>Insecta</taxon>
        <taxon>Pterygota</taxon>
        <taxon>Neoptera</taxon>
        <taxon>Paraneoptera</taxon>
        <taxon>Hemiptera</taxon>
        <taxon>Heteroptera</taxon>
        <taxon>Panheteroptera</taxon>
        <taxon>Pentatomomorpha</taxon>
        <taxon>Pentatomoidea</taxon>
        <taxon>Pentatomidae</taxon>
        <taxon>Pentatominae</taxon>
        <taxon>Nezara</taxon>
    </lineage>
</organism>
<reference evidence="1" key="1">
    <citation type="submission" date="2022-01" db="EMBL/GenBank/DDBJ databases">
        <authorList>
            <person name="King R."/>
        </authorList>
    </citation>
    <scope>NUCLEOTIDE SEQUENCE</scope>
</reference>